<reference evidence="5 6" key="1">
    <citation type="submission" date="2023-01" db="EMBL/GenBank/DDBJ databases">
        <title>Analysis of 21 Apiospora genomes using comparative genomics revels a genus with tremendous synthesis potential of carbohydrate active enzymes and secondary metabolites.</title>
        <authorList>
            <person name="Sorensen T."/>
        </authorList>
    </citation>
    <scope>NUCLEOTIDE SEQUENCE [LARGE SCALE GENOMIC DNA]</scope>
    <source>
        <strain evidence="5 6">CBS 20057</strain>
    </source>
</reference>
<feature type="compositionally biased region" description="Basic and acidic residues" evidence="1">
    <location>
        <begin position="10"/>
        <end position="22"/>
    </location>
</feature>
<feature type="region of interest" description="Disordered" evidence="1">
    <location>
        <begin position="1"/>
        <end position="37"/>
    </location>
</feature>
<dbReference type="Pfam" id="PF23771">
    <property type="entry name" value="DUF7168"/>
    <property type="match status" value="1"/>
</dbReference>
<feature type="region of interest" description="Disordered" evidence="1">
    <location>
        <begin position="231"/>
        <end position="335"/>
    </location>
</feature>
<evidence type="ECO:0000313" key="6">
    <source>
        <dbReference type="Proteomes" id="UP001396898"/>
    </source>
</evidence>
<feature type="region of interest" description="Disordered" evidence="1">
    <location>
        <begin position="427"/>
        <end position="467"/>
    </location>
</feature>
<evidence type="ECO:0000259" key="4">
    <source>
        <dbReference type="Pfam" id="PF23771"/>
    </source>
</evidence>
<feature type="domain" description="DUF2786" evidence="3">
    <location>
        <begin position="70"/>
        <end position="102"/>
    </location>
</feature>
<evidence type="ECO:0000259" key="3">
    <source>
        <dbReference type="Pfam" id="PF10979"/>
    </source>
</evidence>
<dbReference type="InterPro" id="IPR055592">
    <property type="entry name" value="DUF7168"/>
</dbReference>
<evidence type="ECO:0000313" key="5">
    <source>
        <dbReference type="EMBL" id="KAK8028404.1"/>
    </source>
</evidence>
<dbReference type="InterPro" id="IPR024498">
    <property type="entry name" value="DUF2786"/>
</dbReference>
<protein>
    <recommendedName>
        <fullName evidence="7">DUF2786 domain-containing protein</fullName>
    </recommendedName>
</protein>
<sequence>MEAAKRNPRRKVDDVEEPEKPLPKRSKGSRAQPKTLSPVVYKAAIKELAGAKSSRTGPSMTDCDDAMMLRIKKCLDRGNHPNTPEAEAKAALRMASRLMGDCNVTQAEVLAHEPPEKQSQYAGQSTVSVTRCDGDRGKTVRYQSFTVTLLLAICEFFDCKTYTLSRKEELTLTFYGIAQNTIAVAMSFVMAYNLISEWARPYKGIAGKNSYCHGVCDELLKTAETEKADEELRAKKARSNATATKTKKKEAGRAKSPNSDSSTPEPEPRQDDKAQESSEATNTTTQGCAKTGYGPSSPGKAEKPEKAEKSDKFKKPEKAGVYRSDSDESGFHPIDEDDLLEEMIEAGELEYINEMPPPEEWFRKDRKKTKTQAPKLKTSPPPTARGKSPLPESGEDTEPRESKWASHGQLIMFRETATKIADDYLKSTGMKLGRSKTRSRTVRDDGAYNQGKADSKKIDVRRKGIGN</sequence>
<evidence type="ECO:0008006" key="7">
    <source>
        <dbReference type="Google" id="ProtNLM"/>
    </source>
</evidence>
<keyword evidence="2" id="KW-0472">Membrane</keyword>
<dbReference type="Pfam" id="PF10979">
    <property type="entry name" value="DUF2786"/>
    <property type="match status" value="1"/>
</dbReference>
<feature type="domain" description="DUF7168" evidence="4">
    <location>
        <begin position="123"/>
        <end position="249"/>
    </location>
</feature>
<comment type="caution">
    <text evidence="5">The sequence shown here is derived from an EMBL/GenBank/DDBJ whole genome shotgun (WGS) entry which is preliminary data.</text>
</comment>
<gene>
    <name evidence="5" type="ORF">PG991_005460</name>
</gene>
<evidence type="ECO:0000256" key="1">
    <source>
        <dbReference type="SAM" id="MobiDB-lite"/>
    </source>
</evidence>
<evidence type="ECO:0000256" key="2">
    <source>
        <dbReference type="SAM" id="Phobius"/>
    </source>
</evidence>
<feature type="compositionally biased region" description="Basic and acidic residues" evidence="1">
    <location>
        <begin position="266"/>
        <end position="276"/>
    </location>
</feature>
<name>A0ABR1S990_9PEZI</name>
<proteinExistence type="predicted"/>
<keyword evidence="6" id="KW-1185">Reference proteome</keyword>
<keyword evidence="2" id="KW-1133">Transmembrane helix</keyword>
<feature type="region of interest" description="Disordered" evidence="1">
    <location>
        <begin position="350"/>
        <end position="409"/>
    </location>
</feature>
<dbReference type="EMBL" id="JAQQWI010000007">
    <property type="protein sequence ID" value="KAK8028404.1"/>
    <property type="molecule type" value="Genomic_DNA"/>
</dbReference>
<accession>A0ABR1S990</accession>
<organism evidence="5 6">
    <name type="scientific">Apiospora marii</name>
    <dbReference type="NCBI Taxonomy" id="335849"/>
    <lineage>
        <taxon>Eukaryota</taxon>
        <taxon>Fungi</taxon>
        <taxon>Dikarya</taxon>
        <taxon>Ascomycota</taxon>
        <taxon>Pezizomycotina</taxon>
        <taxon>Sordariomycetes</taxon>
        <taxon>Xylariomycetidae</taxon>
        <taxon>Amphisphaeriales</taxon>
        <taxon>Apiosporaceae</taxon>
        <taxon>Apiospora</taxon>
    </lineage>
</organism>
<dbReference type="Proteomes" id="UP001396898">
    <property type="component" value="Unassembled WGS sequence"/>
</dbReference>
<feature type="compositionally biased region" description="Basic and acidic residues" evidence="1">
    <location>
        <begin position="300"/>
        <end position="334"/>
    </location>
</feature>
<keyword evidence="2" id="KW-0812">Transmembrane</keyword>
<feature type="compositionally biased region" description="Polar residues" evidence="1">
    <location>
        <begin position="277"/>
        <end position="288"/>
    </location>
</feature>
<feature type="compositionally biased region" description="Basic and acidic residues" evidence="1">
    <location>
        <begin position="453"/>
        <end position="467"/>
    </location>
</feature>
<feature type="transmembrane region" description="Helical" evidence="2">
    <location>
        <begin position="172"/>
        <end position="195"/>
    </location>
</feature>